<dbReference type="Proteomes" id="UP000198752">
    <property type="component" value="Unassembled WGS sequence"/>
</dbReference>
<accession>A0A1I2SA74</accession>
<reference evidence="3" key="1">
    <citation type="submission" date="2016-10" db="EMBL/GenBank/DDBJ databases">
        <authorList>
            <person name="Varghese N."/>
            <person name="Submissions S."/>
        </authorList>
    </citation>
    <scope>NUCLEOTIDE SEQUENCE [LARGE SCALE GENOMIC DNA]</scope>
    <source>
        <strain evidence="3">ATCC 700379</strain>
    </source>
</reference>
<evidence type="ECO:0000256" key="1">
    <source>
        <dbReference type="SAM" id="Coils"/>
    </source>
</evidence>
<protein>
    <submittedName>
        <fullName evidence="2">Uncharacterized protein</fullName>
    </submittedName>
</protein>
<proteinExistence type="predicted"/>
<dbReference type="OrthoDB" id="2872613at2"/>
<sequence>MSEKVLLQILDKLTGMDERFDRLETRMDRIETRMEKMETRMSQMETRMDRMEEKQDLMQTQLNETNRILKAVYDRQEVSDAKLAALSSDVDKLHGYVKKIDTKVDLNQKSMDKMLENQAAVFEMLGEHDVSIRTLKKKARSS</sequence>
<dbReference type="SUPFAM" id="SSF57997">
    <property type="entry name" value="Tropomyosin"/>
    <property type="match status" value="1"/>
</dbReference>
<keyword evidence="1" id="KW-0175">Coiled coil</keyword>
<dbReference type="RefSeq" id="WP_093672259.1">
    <property type="nucleotide sequence ID" value="NZ_FOOY01000011.1"/>
</dbReference>
<dbReference type="STRING" id="269670.SAMN02982927_01859"/>
<evidence type="ECO:0000313" key="2">
    <source>
        <dbReference type="EMBL" id="SFG48569.1"/>
    </source>
</evidence>
<dbReference type="AlphaFoldDB" id="A0A1I2SA74"/>
<dbReference type="EMBL" id="FOOY01000011">
    <property type="protein sequence ID" value="SFG48569.1"/>
    <property type="molecule type" value="Genomic_DNA"/>
</dbReference>
<gene>
    <name evidence="2" type="ORF">SAMN02982927_01859</name>
</gene>
<feature type="coiled-coil region" evidence="1">
    <location>
        <begin position="13"/>
        <end position="68"/>
    </location>
</feature>
<keyword evidence="3" id="KW-1185">Reference proteome</keyword>
<name>A0A1I2SA74_9BACL</name>
<dbReference type="Gene3D" id="1.20.1260.80">
    <property type="match status" value="1"/>
</dbReference>
<evidence type="ECO:0000313" key="3">
    <source>
        <dbReference type="Proteomes" id="UP000198752"/>
    </source>
</evidence>
<organism evidence="2 3">
    <name type="scientific">Sporolactobacillus nakayamae</name>
    <dbReference type="NCBI Taxonomy" id="269670"/>
    <lineage>
        <taxon>Bacteria</taxon>
        <taxon>Bacillati</taxon>
        <taxon>Bacillota</taxon>
        <taxon>Bacilli</taxon>
        <taxon>Bacillales</taxon>
        <taxon>Sporolactobacillaceae</taxon>
        <taxon>Sporolactobacillus</taxon>
    </lineage>
</organism>